<dbReference type="KEGG" id="vg:20284080"/>
<gene>
    <name evidence="2" type="ORF">AHP42_02</name>
</gene>
<keyword evidence="2" id="KW-0255">Endonuclease</keyword>
<proteinExistence type="predicted"/>
<reference evidence="2 3" key="1">
    <citation type="journal article" date="2014" name="PLoS ONE">
        <title>Four Escherichia coli O157:H7 Phages: A New Bacteriophage Genus and Taxonomic Classification of T1-Like Phages.</title>
        <authorList>
            <person name="Niu Y.D."/>
            <person name="McAllister T.A."/>
            <person name="Nash J.H."/>
            <person name="Kropinski A.M."/>
            <person name="Stanford K."/>
        </authorList>
    </citation>
    <scope>NUCLEOTIDE SEQUENCE [LARGE SCALE GENOMIC DNA]</scope>
</reference>
<dbReference type="EMBL" id="KF771237">
    <property type="protein sequence ID" value="AHI60548.1"/>
    <property type="molecule type" value="Genomic_DNA"/>
</dbReference>
<dbReference type="Proteomes" id="UP000028463">
    <property type="component" value="Segment"/>
</dbReference>
<organism evidence="2 3">
    <name type="scientific">Escherichia phage vB_EcoS_AHP42</name>
    <dbReference type="NCBI Taxonomy" id="1416028"/>
    <lineage>
        <taxon>Viruses</taxon>
        <taxon>Duplodnaviria</taxon>
        <taxon>Heunggongvirae</taxon>
        <taxon>Uroviricota</taxon>
        <taxon>Caudoviricetes</taxon>
        <taxon>Drexlerviridae</taxon>
        <taxon>Rogunavirinae</taxon>
        <taxon>Rogunavirus</taxon>
        <taxon>Rogunavirus AHP42</taxon>
    </lineage>
</organism>
<dbReference type="InterPro" id="IPR003615">
    <property type="entry name" value="HNH_nuc"/>
</dbReference>
<dbReference type="RefSeq" id="YP_009056518.1">
    <property type="nucleotide sequence ID" value="NC_024793.1"/>
</dbReference>
<dbReference type="Pfam" id="PF13392">
    <property type="entry name" value="HNH_3"/>
    <property type="match status" value="1"/>
</dbReference>
<keyword evidence="2" id="KW-0378">Hydrolase</keyword>
<accession>A0A067YXG9</accession>
<dbReference type="OrthoDB" id="21336at10239"/>
<protein>
    <submittedName>
        <fullName evidence="2">HNH endonuclease</fullName>
    </submittedName>
</protein>
<keyword evidence="3" id="KW-1185">Reference proteome</keyword>
<name>A0A067YXG9_9CAUD</name>
<feature type="domain" description="HNH nuclease" evidence="1">
    <location>
        <begin position="65"/>
        <end position="106"/>
    </location>
</feature>
<dbReference type="SUPFAM" id="SSF54060">
    <property type="entry name" value="His-Me finger endonucleases"/>
    <property type="match status" value="1"/>
</dbReference>
<evidence type="ECO:0000313" key="3">
    <source>
        <dbReference type="Proteomes" id="UP000028463"/>
    </source>
</evidence>
<dbReference type="GeneID" id="20284080"/>
<dbReference type="InterPro" id="IPR044925">
    <property type="entry name" value="His-Me_finger_sf"/>
</dbReference>
<evidence type="ECO:0000313" key="2">
    <source>
        <dbReference type="EMBL" id="AHI60548.1"/>
    </source>
</evidence>
<sequence>MLDRAKPMPPLDFLRGILSYNPETGKLTWTSKVSSKTIIGSEAGTLHKASGRYQVQIQGKIYKSSRIAFYLYYGFEPVGAVDHINRDPSDDRISNLRDASLSQNGMNKSMMSNNTSGYKGVSYSKRRNEYIAYVKINGKMMFGGWFKKKEEAAKVAASMRESIHGEFCNHE</sequence>
<dbReference type="GO" id="GO:0004519">
    <property type="term" value="F:endonuclease activity"/>
    <property type="evidence" value="ECO:0007669"/>
    <property type="project" value="UniProtKB-KW"/>
</dbReference>
<keyword evidence="2" id="KW-0540">Nuclease</keyword>
<evidence type="ECO:0000259" key="1">
    <source>
        <dbReference type="Pfam" id="PF13392"/>
    </source>
</evidence>